<dbReference type="Gene3D" id="3.60.21.10">
    <property type="match status" value="1"/>
</dbReference>
<gene>
    <name evidence="3" type="ORF">ACJDT4_10900</name>
</gene>
<feature type="domain" description="Calcineurin-like phosphoesterase" evidence="2">
    <location>
        <begin position="44"/>
        <end position="241"/>
    </location>
</feature>
<keyword evidence="4" id="KW-1185">Reference proteome</keyword>
<dbReference type="Pfam" id="PF00149">
    <property type="entry name" value="Metallophos"/>
    <property type="match status" value="1"/>
</dbReference>
<dbReference type="GO" id="GO:0016787">
    <property type="term" value="F:hydrolase activity"/>
    <property type="evidence" value="ECO:0007669"/>
    <property type="project" value="UniProtKB-KW"/>
</dbReference>
<reference evidence="3 4" key="1">
    <citation type="submission" date="2024-11" db="EMBL/GenBank/DDBJ databases">
        <authorList>
            <person name="Heng Y.C."/>
            <person name="Lim A.C.H."/>
            <person name="Lee J.K.Y."/>
            <person name="Kittelmann S."/>
        </authorList>
    </citation>
    <scope>NUCLEOTIDE SEQUENCE [LARGE SCALE GENOMIC DNA]</scope>
    <source>
        <strain evidence="3 4">WILCCON 0114</strain>
    </source>
</reference>
<protein>
    <submittedName>
        <fullName evidence="3">Metallophosphoesterase family protein</fullName>
        <ecNumber evidence="3">3.1.-.-</ecNumber>
    </submittedName>
</protein>
<dbReference type="RefSeq" id="WP_406787589.1">
    <property type="nucleotide sequence ID" value="NZ_JBJIAA010000008.1"/>
</dbReference>
<dbReference type="EC" id="3.1.-.-" evidence="3"/>
<dbReference type="Proteomes" id="UP001623592">
    <property type="component" value="Unassembled WGS sequence"/>
</dbReference>
<proteinExistence type="predicted"/>
<dbReference type="PANTHER" id="PTHR43143">
    <property type="entry name" value="METALLOPHOSPHOESTERASE, CALCINEURIN SUPERFAMILY"/>
    <property type="match status" value="1"/>
</dbReference>
<name>A0ABW8TEQ6_9CLOT</name>
<dbReference type="PANTHER" id="PTHR43143:SF1">
    <property type="entry name" value="SERINE_THREONINE-PROTEIN PHOSPHATASE CPPED1"/>
    <property type="match status" value="1"/>
</dbReference>
<dbReference type="InterPro" id="IPR051918">
    <property type="entry name" value="STPP_CPPED1"/>
</dbReference>
<dbReference type="EMBL" id="JBJIAA010000008">
    <property type="protein sequence ID" value="MFL0250930.1"/>
    <property type="molecule type" value="Genomic_DNA"/>
</dbReference>
<dbReference type="InterPro" id="IPR029052">
    <property type="entry name" value="Metallo-depent_PP-like"/>
</dbReference>
<evidence type="ECO:0000313" key="3">
    <source>
        <dbReference type="EMBL" id="MFL0250930.1"/>
    </source>
</evidence>
<keyword evidence="1" id="KW-1133">Transmembrane helix</keyword>
<dbReference type="InterPro" id="IPR004843">
    <property type="entry name" value="Calcineurin-like_PHP"/>
</dbReference>
<keyword evidence="3" id="KW-0378">Hydrolase</keyword>
<feature type="transmembrane region" description="Helical" evidence="1">
    <location>
        <begin position="7"/>
        <end position="26"/>
    </location>
</feature>
<keyword evidence="1" id="KW-0472">Membrane</keyword>
<sequence length="316" mass="35897">MKKIRLIVIAVIIVITGAMTAVYMHIPKPIAKTTSAVKPKTELTFAVLGDVHNRIDNLQRAINDLYTINPIMDALILNGDTVDQGVDRQYASVKSTLNRNKALLPKTIIKNIGNHEFFDYSIGRNSPKQVKTFINKYLEFSGEKKVYHDKWIKGYHFISLGSEDGKSKTTNSTEASISDIQLNWLNEKLAQNYQRGKPIFVFLHQNLKPFWNWVGVKQSEKVNDILSKYPEVILFTSHTHADIDAGSVVLNQPFTMVHVPALQYTLEPEVRSGVIVGINKKQYIKGLYVEVNGNTVIIKGRDIKEKQWIFTRKISN</sequence>
<organism evidence="3 4">
    <name type="scientific">Clostridium neuense</name>
    <dbReference type="NCBI Taxonomy" id="1728934"/>
    <lineage>
        <taxon>Bacteria</taxon>
        <taxon>Bacillati</taxon>
        <taxon>Bacillota</taxon>
        <taxon>Clostridia</taxon>
        <taxon>Eubacteriales</taxon>
        <taxon>Clostridiaceae</taxon>
        <taxon>Clostridium</taxon>
    </lineage>
</organism>
<evidence type="ECO:0000259" key="2">
    <source>
        <dbReference type="Pfam" id="PF00149"/>
    </source>
</evidence>
<dbReference type="SUPFAM" id="SSF56300">
    <property type="entry name" value="Metallo-dependent phosphatases"/>
    <property type="match status" value="1"/>
</dbReference>
<keyword evidence="1" id="KW-0812">Transmembrane</keyword>
<evidence type="ECO:0000313" key="4">
    <source>
        <dbReference type="Proteomes" id="UP001623592"/>
    </source>
</evidence>
<accession>A0ABW8TEQ6</accession>
<comment type="caution">
    <text evidence="3">The sequence shown here is derived from an EMBL/GenBank/DDBJ whole genome shotgun (WGS) entry which is preliminary data.</text>
</comment>
<evidence type="ECO:0000256" key="1">
    <source>
        <dbReference type="SAM" id="Phobius"/>
    </source>
</evidence>